<evidence type="ECO:0000256" key="1">
    <source>
        <dbReference type="SAM" id="MobiDB-lite"/>
    </source>
</evidence>
<organism evidence="2 3">
    <name type="scientific">Sorangium cellulosum</name>
    <name type="common">Polyangium cellulosum</name>
    <dbReference type="NCBI Taxonomy" id="56"/>
    <lineage>
        <taxon>Bacteria</taxon>
        <taxon>Pseudomonadati</taxon>
        <taxon>Myxococcota</taxon>
        <taxon>Polyangia</taxon>
        <taxon>Polyangiales</taxon>
        <taxon>Polyangiaceae</taxon>
        <taxon>Sorangium</taxon>
    </lineage>
</organism>
<protein>
    <submittedName>
        <fullName evidence="2">Uncharacterized protein</fullName>
    </submittedName>
</protein>
<sequence length="110" mass="12183">MKVRLVIKVEGRTTKHSSVESQGLERSVEMPVPPVVGLQIAVAGAKRPVGDVWYDADSERYVAELAMTDDDKSEPLPAWLKEMKKSRWKTASGKARNTAVDMVNMGPQDE</sequence>
<reference evidence="2 3" key="1">
    <citation type="submission" date="2014-02" db="EMBL/GenBank/DDBJ databases">
        <title>The small core and large imbalanced accessory genome model reveals a collaborative survival strategy of Sorangium cellulosum strains in nature.</title>
        <authorList>
            <person name="Han K."/>
            <person name="Peng R."/>
            <person name="Blom J."/>
            <person name="Li Y.-Z."/>
        </authorList>
    </citation>
    <scope>NUCLEOTIDE SEQUENCE [LARGE SCALE GENOMIC DNA]</scope>
    <source>
        <strain evidence="2 3">So0157-18</strain>
    </source>
</reference>
<gene>
    <name evidence="2" type="ORF">BE04_28590</name>
</gene>
<dbReference type="AlphaFoldDB" id="A0A150PD91"/>
<name>A0A150PD91_SORCE</name>
<proteinExistence type="predicted"/>
<comment type="caution">
    <text evidence="2">The sequence shown here is derived from an EMBL/GenBank/DDBJ whole genome shotgun (WGS) entry which is preliminary data.</text>
</comment>
<evidence type="ECO:0000313" key="2">
    <source>
        <dbReference type="EMBL" id="KYF53661.1"/>
    </source>
</evidence>
<dbReference type="Proteomes" id="UP000075604">
    <property type="component" value="Unassembled WGS sequence"/>
</dbReference>
<feature type="region of interest" description="Disordered" evidence="1">
    <location>
        <begin position="90"/>
        <end position="110"/>
    </location>
</feature>
<accession>A0A150PD91</accession>
<evidence type="ECO:0000313" key="3">
    <source>
        <dbReference type="Proteomes" id="UP000075604"/>
    </source>
</evidence>
<dbReference type="EMBL" id="JELX01002981">
    <property type="protein sequence ID" value="KYF53661.1"/>
    <property type="molecule type" value="Genomic_DNA"/>
</dbReference>